<evidence type="ECO:0000256" key="3">
    <source>
        <dbReference type="ARBA" id="ARBA00048267"/>
    </source>
</evidence>
<feature type="active site" evidence="4">
    <location>
        <position position="22"/>
    </location>
</feature>
<evidence type="ECO:0000256" key="1">
    <source>
        <dbReference type="ARBA" id="ARBA00022801"/>
    </source>
</evidence>
<dbReference type="RefSeq" id="WP_102246465.1">
    <property type="nucleotide sequence ID" value="NZ_CP025682.1"/>
</dbReference>
<dbReference type="Pfam" id="PF01339">
    <property type="entry name" value="CheB_methylest"/>
    <property type="match status" value="1"/>
</dbReference>
<dbReference type="EMBL" id="CP025682">
    <property type="protein sequence ID" value="AUN94395.1"/>
    <property type="molecule type" value="Genomic_DNA"/>
</dbReference>
<proteinExistence type="predicted"/>
<dbReference type="Proteomes" id="UP000242205">
    <property type="component" value="Chromosome"/>
</dbReference>
<sequence length="216" mass="22885">MQEEAPGARRGNVRTHLCIGASTGGTEAVKVVLQALPPSAPPVLIVQHMPELFTVTFARRLDSICAIRVKEAEDGERLCRGTAYIAPGHSHLSLRAAGKEMVCSLSRSDPVNRHRPSVDVLFRSAAERLGPAAVGVLLTGMGKDGADGLLAMRRAGAWTIAQDEGSCVVYGMPREAVMIGAAIEVLPLDEIAAHALRQFGLPGVTQSAKEFGNTNR</sequence>
<evidence type="ECO:0000256" key="2">
    <source>
        <dbReference type="ARBA" id="ARBA00039140"/>
    </source>
</evidence>
<comment type="catalytic activity">
    <reaction evidence="3">
        <text>[protein]-L-glutamate 5-O-methyl ester + H2O = L-glutamyl-[protein] + methanol + H(+)</text>
        <dbReference type="Rhea" id="RHEA:23236"/>
        <dbReference type="Rhea" id="RHEA-COMP:10208"/>
        <dbReference type="Rhea" id="RHEA-COMP:10311"/>
        <dbReference type="ChEBI" id="CHEBI:15377"/>
        <dbReference type="ChEBI" id="CHEBI:15378"/>
        <dbReference type="ChEBI" id="CHEBI:17790"/>
        <dbReference type="ChEBI" id="CHEBI:29973"/>
        <dbReference type="ChEBI" id="CHEBI:82795"/>
        <dbReference type="EC" id="3.1.1.61"/>
    </reaction>
</comment>
<dbReference type="GO" id="GO:0006935">
    <property type="term" value="P:chemotaxis"/>
    <property type="evidence" value="ECO:0007669"/>
    <property type="project" value="UniProtKB-UniRule"/>
</dbReference>
<evidence type="ECO:0000313" key="7">
    <source>
        <dbReference type="Proteomes" id="UP000242205"/>
    </source>
</evidence>
<dbReference type="PANTHER" id="PTHR42872">
    <property type="entry name" value="PROTEIN-GLUTAMATE METHYLESTERASE/PROTEIN-GLUTAMINE GLUTAMINASE"/>
    <property type="match status" value="1"/>
</dbReference>
<dbReference type="AlphaFoldDB" id="A0A2I6S560"/>
<dbReference type="PANTHER" id="PTHR42872:SF6">
    <property type="entry name" value="PROTEIN-GLUTAMATE METHYLESTERASE_PROTEIN-GLUTAMINE GLUTAMINASE"/>
    <property type="match status" value="1"/>
</dbReference>
<feature type="domain" description="CheB-type methylesterase" evidence="5">
    <location>
        <begin position="6"/>
        <end position="196"/>
    </location>
</feature>
<dbReference type="GO" id="GO:0005737">
    <property type="term" value="C:cytoplasm"/>
    <property type="evidence" value="ECO:0007669"/>
    <property type="project" value="InterPro"/>
</dbReference>
<dbReference type="SUPFAM" id="SSF52738">
    <property type="entry name" value="Methylesterase CheB, C-terminal domain"/>
    <property type="match status" value="1"/>
</dbReference>
<dbReference type="InterPro" id="IPR035909">
    <property type="entry name" value="CheB_C"/>
</dbReference>
<accession>A0A2I6S560</accession>
<keyword evidence="7" id="KW-1185">Reference proteome</keyword>
<dbReference type="PROSITE" id="PS50122">
    <property type="entry name" value="CHEB"/>
    <property type="match status" value="1"/>
</dbReference>
<dbReference type="KEGG" id="atw:C0099_05255"/>
<protein>
    <recommendedName>
        <fullName evidence="2">protein-glutamate methylesterase</fullName>
        <ecNumber evidence="2">3.1.1.61</ecNumber>
    </recommendedName>
</protein>
<keyword evidence="1 4" id="KW-0378">Hydrolase</keyword>
<feature type="active site" evidence="4">
    <location>
        <position position="144"/>
    </location>
</feature>
<dbReference type="OrthoDB" id="9793421at2"/>
<keyword evidence="4" id="KW-0145">Chemotaxis</keyword>
<feature type="active site" evidence="4">
    <location>
        <position position="48"/>
    </location>
</feature>
<dbReference type="InterPro" id="IPR000673">
    <property type="entry name" value="Sig_transdc_resp-reg_Me-estase"/>
</dbReference>
<dbReference type="Gene3D" id="3.40.50.180">
    <property type="entry name" value="Methylesterase CheB, C-terminal domain"/>
    <property type="match status" value="1"/>
</dbReference>
<evidence type="ECO:0000256" key="4">
    <source>
        <dbReference type="PROSITE-ProRule" id="PRU00050"/>
    </source>
</evidence>
<dbReference type="CDD" id="cd16432">
    <property type="entry name" value="CheB_Rec"/>
    <property type="match status" value="1"/>
</dbReference>
<organism evidence="6 7">
    <name type="scientific">Pseudazoarcus pumilus</name>
    <dbReference type="NCBI Taxonomy" id="2067960"/>
    <lineage>
        <taxon>Bacteria</taxon>
        <taxon>Pseudomonadati</taxon>
        <taxon>Pseudomonadota</taxon>
        <taxon>Betaproteobacteria</taxon>
        <taxon>Rhodocyclales</taxon>
        <taxon>Zoogloeaceae</taxon>
        <taxon>Pseudazoarcus</taxon>
    </lineage>
</organism>
<evidence type="ECO:0000313" key="6">
    <source>
        <dbReference type="EMBL" id="AUN94395.1"/>
    </source>
</evidence>
<name>A0A2I6S560_9RHOO</name>
<dbReference type="GO" id="GO:0008984">
    <property type="term" value="F:protein-glutamate methylesterase activity"/>
    <property type="evidence" value="ECO:0007669"/>
    <property type="project" value="UniProtKB-EC"/>
</dbReference>
<reference evidence="6 7" key="1">
    <citation type="submission" date="2018-01" db="EMBL/GenBank/DDBJ databases">
        <authorList>
            <person name="Fu G.-Y."/>
        </authorList>
    </citation>
    <scope>NUCLEOTIDE SEQUENCE [LARGE SCALE GENOMIC DNA]</scope>
    <source>
        <strain evidence="6 7">SY39</strain>
    </source>
</reference>
<dbReference type="EC" id="3.1.1.61" evidence="2"/>
<dbReference type="GO" id="GO:0000156">
    <property type="term" value="F:phosphorelay response regulator activity"/>
    <property type="evidence" value="ECO:0007669"/>
    <property type="project" value="InterPro"/>
</dbReference>
<evidence type="ECO:0000259" key="5">
    <source>
        <dbReference type="PROSITE" id="PS50122"/>
    </source>
</evidence>
<gene>
    <name evidence="6" type="ORF">C0099_05255</name>
</gene>